<dbReference type="AlphaFoldDB" id="A0A840Y2C9"/>
<dbReference type="RefSeq" id="WP_184518128.1">
    <property type="nucleotide sequence ID" value="NZ_JACIJD010000009.1"/>
</dbReference>
<protein>
    <submittedName>
        <fullName evidence="1">Protein AroM</fullName>
    </submittedName>
</protein>
<proteinExistence type="predicted"/>
<name>A0A840Y2C9_9PROT</name>
<accession>A0A840Y2C9</accession>
<dbReference type="Pfam" id="PF07302">
    <property type="entry name" value="AroM"/>
    <property type="match status" value="1"/>
</dbReference>
<reference evidence="1 2" key="1">
    <citation type="submission" date="2020-08" db="EMBL/GenBank/DDBJ databases">
        <title>Genomic Encyclopedia of Type Strains, Phase IV (KMG-IV): sequencing the most valuable type-strain genomes for metagenomic binning, comparative biology and taxonomic classification.</title>
        <authorList>
            <person name="Goeker M."/>
        </authorList>
    </citation>
    <scope>NUCLEOTIDE SEQUENCE [LARGE SCALE GENOMIC DNA]</scope>
    <source>
        <strain evidence="1 2">DSM 25622</strain>
    </source>
</reference>
<organism evidence="1 2">
    <name type="scientific">Muricoccus pecuniae</name>
    <dbReference type="NCBI Taxonomy" id="693023"/>
    <lineage>
        <taxon>Bacteria</taxon>
        <taxon>Pseudomonadati</taxon>
        <taxon>Pseudomonadota</taxon>
        <taxon>Alphaproteobacteria</taxon>
        <taxon>Acetobacterales</taxon>
        <taxon>Roseomonadaceae</taxon>
        <taxon>Muricoccus</taxon>
    </lineage>
</organism>
<comment type="caution">
    <text evidence="1">The sequence shown here is derived from an EMBL/GenBank/DDBJ whole genome shotgun (WGS) entry which is preliminary data.</text>
</comment>
<sequence>MPQPLRVLVVGQAPRPEVERQIALAVPGLPIRLEGALDGMTRDAIARDAAPRGDADTLFTVLPSGETAKISKAAVTERLAGRLGDGGPALLLCTGAFPGLPRRAGLVLPSEVLNALSAVLLPAGRLGLFVPVEEQVPVLTAGRARPGLEVVALPLTPLSEEEAVEAAARDMAARGPDLVVLDCMSYRREDKAVMARHLRCPILLSIEVAARVAASLLSG</sequence>
<evidence type="ECO:0000313" key="2">
    <source>
        <dbReference type="Proteomes" id="UP000580654"/>
    </source>
</evidence>
<dbReference type="InterPro" id="IPR010843">
    <property type="entry name" value="Uncharacterised_AroM"/>
</dbReference>
<gene>
    <name evidence="1" type="ORF">FHS87_002341</name>
</gene>
<dbReference type="Proteomes" id="UP000580654">
    <property type="component" value="Unassembled WGS sequence"/>
</dbReference>
<evidence type="ECO:0000313" key="1">
    <source>
        <dbReference type="EMBL" id="MBB5694296.1"/>
    </source>
</evidence>
<dbReference type="EMBL" id="JACIJD010000009">
    <property type="protein sequence ID" value="MBB5694296.1"/>
    <property type="molecule type" value="Genomic_DNA"/>
</dbReference>
<keyword evidence="2" id="KW-1185">Reference proteome</keyword>